<accession>A0ABS4ZCW0</accession>
<evidence type="ECO:0000313" key="1">
    <source>
        <dbReference type="EMBL" id="MBP2418605.1"/>
    </source>
</evidence>
<gene>
    <name evidence="1" type="ORF">JOF54_003527</name>
</gene>
<organism evidence="1 2">
    <name type="scientific">Microlunatus capsulatus</name>
    <dbReference type="NCBI Taxonomy" id="99117"/>
    <lineage>
        <taxon>Bacteria</taxon>
        <taxon>Bacillati</taxon>
        <taxon>Actinomycetota</taxon>
        <taxon>Actinomycetes</taxon>
        <taxon>Propionibacteriales</taxon>
        <taxon>Propionibacteriaceae</taxon>
        <taxon>Microlunatus</taxon>
    </lineage>
</organism>
<dbReference type="Pfam" id="PF11209">
    <property type="entry name" value="LmeA"/>
    <property type="match status" value="1"/>
</dbReference>
<protein>
    <recommendedName>
        <fullName evidence="3">DUF2993 domain-containing protein</fullName>
    </recommendedName>
</protein>
<dbReference type="RefSeq" id="WP_210058218.1">
    <property type="nucleotide sequence ID" value="NZ_BAAAMH010000001.1"/>
</dbReference>
<comment type="caution">
    <text evidence="1">The sequence shown here is derived from an EMBL/GenBank/DDBJ whole genome shotgun (WGS) entry which is preliminary data.</text>
</comment>
<evidence type="ECO:0008006" key="3">
    <source>
        <dbReference type="Google" id="ProtNLM"/>
    </source>
</evidence>
<proteinExistence type="predicted"/>
<dbReference type="InterPro" id="IPR021373">
    <property type="entry name" value="DUF2993"/>
</dbReference>
<keyword evidence="2" id="KW-1185">Reference proteome</keyword>
<sequence length="239" mass="24860">MAARRRRSPLTGFVVLGVVAVLVALGLVLGDRYVEQRVEREAAAQLQAELGSPAPPAVDVEGWPFLTQVVAQRLPRVHVVADDLGADGGTAVPVAHADLLLTDVTTPDWFRTLEAARVEGTARLDYDALGALAGVPLAPAGGGRVQLERTTSLFGAEVKATVTGLPRLDPDAQTLTLTDPTIDVAGVTLPQTAADALLRAVVQPIPVRGLPLGLRVISVTAGDDAVDVGLLGEDVELSR</sequence>
<name>A0ABS4ZCW0_9ACTN</name>
<dbReference type="EMBL" id="JAGIOB010000001">
    <property type="protein sequence ID" value="MBP2418605.1"/>
    <property type="molecule type" value="Genomic_DNA"/>
</dbReference>
<dbReference type="Proteomes" id="UP000758168">
    <property type="component" value="Unassembled WGS sequence"/>
</dbReference>
<evidence type="ECO:0000313" key="2">
    <source>
        <dbReference type="Proteomes" id="UP000758168"/>
    </source>
</evidence>
<reference evidence="1 2" key="1">
    <citation type="submission" date="2021-03" db="EMBL/GenBank/DDBJ databases">
        <title>Sequencing the genomes of 1000 actinobacteria strains.</title>
        <authorList>
            <person name="Klenk H.-P."/>
        </authorList>
    </citation>
    <scope>NUCLEOTIDE SEQUENCE [LARGE SCALE GENOMIC DNA]</scope>
    <source>
        <strain evidence="1 2">DSM 12936</strain>
    </source>
</reference>